<reference evidence="1 2" key="1">
    <citation type="submission" date="2019-03" db="EMBL/GenBank/DDBJ databases">
        <title>Genomic Encyclopedia of Type Strains, Phase IV (KMG-IV): sequencing the most valuable type-strain genomes for metagenomic binning, comparative biology and taxonomic classification.</title>
        <authorList>
            <person name="Goeker M."/>
        </authorList>
    </citation>
    <scope>NUCLEOTIDE SEQUENCE [LARGE SCALE GENOMIC DNA]</scope>
    <source>
        <strain evidence="1 2">DSM 23802</strain>
    </source>
</reference>
<dbReference type="AlphaFoldDB" id="A0A4R3KLH4"/>
<proteinExistence type="predicted"/>
<dbReference type="Proteomes" id="UP000295788">
    <property type="component" value="Unassembled WGS sequence"/>
</dbReference>
<dbReference type="EMBL" id="SMAB01000001">
    <property type="protein sequence ID" value="TCS84597.1"/>
    <property type="molecule type" value="Genomic_DNA"/>
</dbReference>
<comment type="caution">
    <text evidence="1">The sequence shown here is derived from an EMBL/GenBank/DDBJ whole genome shotgun (WGS) entry which is preliminary data.</text>
</comment>
<evidence type="ECO:0000313" key="2">
    <source>
        <dbReference type="Proteomes" id="UP000295788"/>
    </source>
</evidence>
<evidence type="ECO:0000313" key="1">
    <source>
        <dbReference type="EMBL" id="TCS84597.1"/>
    </source>
</evidence>
<protein>
    <submittedName>
        <fullName evidence="1">Uncharacterized protein</fullName>
    </submittedName>
</protein>
<dbReference type="RefSeq" id="WP_243643742.1">
    <property type="nucleotide sequence ID" value="NZ_SMAB01000001.1"/>
</dbReference>
<gene>
    <name evidence="1" type="ORF">EDD72_101266</name>
</gene>
<name>A0A4R3KLH4_9BACI</name>
<accession>A0A4R3KLH4</accession>
<keyword evidence="2" id="KW-1185">Reference proteome</keyword>
<sequence length="130" mass="15727">MFHQKWGRGPFHGYGHGMMMPFERGGGMRHHYYCGREEMPEIFRKRTMAQTFRRGKILNFLERMFIRRNTLKRQLEQEEYKAIHPEIRGELKALEMVIDEFIQEFDLEEISDSLIPQKTTDEKENQKDSE</sequence>
<organism evidence="1 2">
    <name type="scientific">Tepidibacillus fermentans</name>
    <dbReference type="NCBI Taxonomy" id="1281767"/>
    <lineage>
        <taxon>Bacteria</taxon>
        <taxon>Bacillati</taxon>
        <taxon>Bacillota</taxon>
        <taxon>Bacilli</taxon>
        <taxon>Bacillales</taxon>
        <taxon>Bacillaceae</taxon>
        <taxon>Tepidibacillus</taxon>
    </lineage>
</organism>